<evidence type="ECO:0000313" key="2">
    <source>
        <dbReference type="EMBL" id="MDH5829733.1"/>
    </source>
</evidence>
<organism evidence="2 3">
    <name type="scientific">Luteimonas rhizosphaericola</name>
    <dbReference type="NCBI Taxonomy" id="3042024"/>
    <lineage>
        <taxon>Bacteria</taxon>
        <taxon>Pseudomonadati</taxon>
        <taxon>Pseudomonadota</taxon>
        <taxon>Gammaproteobacteria</taxon>
        <taxon>Lysobacterales</taxon>
        <taxon>Lysobacteraceae</taxon>
        <taxon>Luteimonas</taxon>
    </lineage>
</organism>
<proteinExistence type="predicted"/>
<evidence type="ECO:0000256" key="1">
    <source>
        <dbReference type="SAM" id="Phobius"/>
    </source>
</evidence>
<comment type="caution">
    <text evidence="2">The sequence shown here is derived from an EMBL/GenBank/DDBJ whole genome shotgun (WGS) entry which is preliminary data.</text>
</comment>
<keyword evidence="1" id="KW-0812">Transmembrane</keyword>
<keyword evidence="1" id="KW-0472">Membrane</keyword>
<dbReference type="Proteomes" id="UP001156831">
    <property type="component" value="Unassembled WGS sequence"/>
</dbReference>
<sequence>MSAPRRPRRFTWIAAPMAAWGLHFAAVYSLQGLGCARGWSDVATRVAMGVATVLALAAVGWIGLRAWRRLREPGRADGAFAARLVAILSLLAAVAIGFTSLPMFLLLPCE</sequence>
<dbReference type="EMBL" id="JARXRN010000020">
    <property type="protein sequence ID" value="MDH5829733.1"/>
    <property type="molecule type" value="Genomic_DNA"/>
</dbReference>
<keyword evidence="3" id="KW-1185">Reference proteome</keyword>
<feature type="transmembrane region" description="Helical" evidence="1">
    <location>
        <begin position="12"/>
        <end position="30"/>
    </location>
</feature>
<feature type="transmembrane region" description="Helical" evidence="1">
    <location>
        <begin position="42"/>
        <end position="64"/>
    </location>
</feature>
<dbReference type="RefSeq" id="WP_280600068.1">
    <property type="nucleotide sequence ID" value="NZ_JARXRN010000020.1"/>
</dbReference>
<feature type="transmembrane region" description="Helical" evidence="1">
    <location>
        <begin position="84"/>
        <end position="107"/>
    </location>
</feature>
<accession>A0ABT6JGC1</accession>
<keyword evidence="1" id="KW-1133">Transmembrane helix</keyword>
<reference evidence="2 3" key="1">
    <citation type="submission" date="2023-04" db="EMBL/GenBank/DDBJ databases">
        <title>Luteimonas sp. M1R5S18.</title>
        <authorList>
            <person name="Sun J.-Q."/>
        </authorList>
    </citation>
    <scope>NUCLEOTIDE SEQUENCE [LARGE SCALE GENOMIC DNA]</scope>
    <source>
        <strain evidence="2 3">M1R5S18</strain>
    </source>
</reference>
<evidence type="ECO:0000313" key="3">
    <source>
        <dbReference type="Proteomes" id="UP001156831"/>
    </source>
</evidence>
<gene>
    <name evidence="2" type="ORF">QFW80_04275</name>
</gene>
<protein>
    <submittedName>
        <fullName evidence="2">Uncharacterized protein</fullName>
    </submittedName>
</protein>
<name>A0ABT6JGC1_9GAMM</name>